<keyword evidence="1" id="KW-0812">Transmembrane</keyword>
<dbReference type="AlphaFoldDB" id="A0A0E9RSR2"/>
<reference evidence="2" key="1">
    <citation type="submission" date="2014-11" db="EMBL/GenBank/DDBJ databases">
        <authorList>
            <person name="Amaro Gonzalez C."/>
        </authorList>
    </citation>
    <scope>NUCLEOTIDE SEQUENCE</scope>
</reference>
<evidence type="ECO:0000313" key="2">
    <source>
        <dbReference type="EMBL" id="JAH31470.1"/>
    </source>
</evidence>
<organism evidence="2">
    <name type="scientific">Anguilla anguilla</name>
    <name type="common">European freshwater eel</name>
    <name type="synonym">Muraena anguilla</name>
    <dbReference type="NCBI Taxonomy" id="7936"/>
    <lineage>
        <taxon>Eukaryota</taxon>
        <taxon>Metazoa</taxon>
        <taxon>Chordata</taxon>
        <taxon>Craniata</taxon>
        <taxon>Vertebrata</taxon>
        <taxon>Euteleostomi</taxon>
        <taxon>Actinopterygii</taxon>
        <taxon>Neopterygii</taxon>
        <taxon>Teleostei</taxon>
        <taxon>Anguilliformes</taxon>
        <taxon>Anguillidae</taxon>
        <taxon>Anguilla</taxon>
    </lineage>
</organism>
<keyword evidence="1" id="KW-1133">Transmembrane helix</keyword>
<feature type="transmembrane region" description="Helical" evidence="1">
    <location>
        <begin position="21"/>
        <end position="43"/>
    </location>
</feature>
<dbReference type="EMBL" id="GBXM01077107">
    <property type="protein sequence ID" value="JAH31470.1"/>
    <property type="molecule type" value="Transcribed_RNA"/>
</dbReference>
<name>A0A0E9RSR2_ANGAN</name>
<proteinExistence type="predicted"/>
<evidence type="ECO:0000256" key="1">
    <source>
        <dbReference type="SAM" id="Phobius"/>
    </source>
</evidence>
<accession>A0A0E9RSR2</accession>
<sequence length="62" mass="7053">MTSCYSRYRKPKAGPKCYISCGVNFISIFFFLEAVIMLCVFYSDIGSYATVPLRTGYIHHGE</sequence>
<protein>
    <submittedName>
        <fullName evidence="2">Uncharacterized protein</fullName>
    </submittedName>
</protein>
<keyword evidence="1" id="KW-0472">Membrane</keyword>
<reference evidence="2" key="2">
    <citation type="journal article" date="2015" name="Fish Shellfish Immunol.">
        <title>Early steps in the European eel (Anguilla anguilla)-Vibrio vulnificus interaction in the gills: Role of the RtxA13 toxin.</title>
        <authorList>
            <person name="Callol A."/>
            <person name="Pajuelo D."/>
            <person name="Ebbesson L."/>
            <person name="Teles M."/>
            <person name="MacKenzie S."/>
            <person name="Amaro C."/>
        </authorList>
    </citation>
    <scope>NUCLEOTIDE SEQUENCE</scope>
</reference>